<accession>A0A131Y2P1</accession>
<keyword evidence="2" id="KW-0479">Metal-binding</keyword>
<evidence type="ECO:0000256" key="7">
    <source>
        <dbReference type="PROSITE-ProRule" id="PRU00042"/>
    </source>
</evidence>
<proteinExistence type="evidence at transcript level"/>
<dbReference type="PANTHER" id="PTHR24394">
    <property type="entry name" value="ZINC FINGER PROTEIN"/>
    <property type="match status" value="1"/>
</dbReference>
<feature type="domain" description="C2H2-type" evidence="9">
    <location>
        <begin position="67"/>
        <end position="94"/>
    </location>
</feature>
<dbReference type="InterPro" id="IPR036236">
    <property type="entry name" value="Znf_C2H2_sf"/>
</dbReference>
<feature type="domain" description="C2H2-type" evidence="9">
    <location>
        <begin position="95"/>
        <end position="122"/>
    </location>
</feature>
<protein>
    <submittedName>
        <fullName evidence="10">Putative c2h2-type zn-finger protein</fullName>
    </submittedName>
</protein>
<evidence type="ECO:0000256" key="8">
    <source>
        <dbReference type="SAM" id="MobiDB-lite"/>
    </source>
</evidence>
<dbReference type="GO" id="GO:0000981">
    <property type="term" value="F:DNA-binding transcription factor activity, RNA polymerase II-specific"/>
    <property type="evidence" value="ECO:0007669"/>
    <property type="project" value="TreeGrafter"/>
</dbReference>
<dbReference type="FunFam" id="3.30.160.60:FF:002343">
    <property type="entry name" value="Zinc finger protein 33A"/>
    <property type="match status" value="1"/>
</dbReference>
<keyword evidence="6" id="KW-0539">Nucleus</keyword>
<dbReference type="SMART" id="SM00355">
    <property type="entry name" value="ZnF_C2H2"/>
    <property type="match status" value="3"/>
</dbReference>
<name>A0A131Y2P1_IXORI</name>
<keyword evidence="4 7" id="KW-0863">Zinc-finger</keyword>
<dbReference type="SUPFAM" id="SSF57667">
    <property type="entry name" value="beta-beta-alpha zinc fingers"/>
    <property type="match status" value="2"/>
</dbReference>
<feature type="compositionally biased region" description="Basic and acidic residues" evidence="8">
    <location>
        <begin position="1"/>
        <end position="10"/>
    </location>
</feature>
<sequence>MARRDDRDGTDLEEWNNEPWIPTGQLDGRQPGRRLQREDGYQWRSGPYSSFYAFEVGTHNRMAEKPLSCPVCQKTFAQNVRLKIHMRIHTGEKPYRCDVCQKAFAERTGLVRHKRVHTGEKPYQCGVCGKAFAVRCNLLSHKRSHAGERS</sequence>
<evidence type="ECO:0000256" key="3">
    <source>
        <dbReference type="ARBA" id="ARBA00022737"/>
    </source>
</evidence>
<evidence type="ECO:0000256" key="2">
    <source>
        <dbReference type="ARBA" id="ARBA00022723"/>
    </source>
</evidence>
<dbReference type="EMBL" id="GEFM01003635">
    <property type="protein sequence ID" value="JAP72161.1"/>
    <property type="molecule type" value="mRNA"/>
</dbReference>
<dbReference type="PROSITE" id="PS50157">
    <property type="entry name" value="ZINC_FINGER_C2H2_2"/>
    <property type="match status" value="3"/>
</dbReference>
<dbReference type="InterPro" id="IPR013087">
    <property type="entry name" value="Znf_C2H2_type"/>
</dbReference>
<dbReference type="FunFam" id="3.30.160.60:FF:000538">
    <property type="entry name" value="zinc finger protein 853"/>
    <property type="match status" value="1"/>
</dbReference>
<evidence type="ECO:0000256" key="5">
    <source>
        <dbReference type="ARBA" id="ARBA00022833"/>
    </source>
</evidence>
<dbReference type="GO" id="GO:0005634">
    <property type="term" value="C:nucleus"/>
    <property type="evidence" value="ECO:0007669"/>
    <property type="project" value="UniProtKB-SubCell"/>
</dbReference>
<dbReference type="PROSITE" id="PS00028">
    <property type="entry name" value="ZINC_FINGER_C2H2_1"/>
    <property type="match status" value="3"/>
</dbReference>
<feature type="domain" description="C2H2-type" evidence="9">
    <location>
        <begin position="123"/>
        <end position="150"/>
    </location>
</feature>
<dbReference type="GO" id="GO:1990837">
    <property type="term" value="F:sequence-specific double-stranded DNA binding"/>
    <property type="evidence" value="ECO:0007669"/>
    <property type="project" value="UniProtKB-ARBA"/>
</dbReference>
<dbReference type="AlphaFoldDB" id="A0A131Y2P1"/>
<reference evidence="10" key="1">
    <citation type="submission" date="2016-02" db="EMBL/GenBank/DDBJ databases">
        <title>RNAseq analyses of the midgut from blood- or serum-fed Ixodes ricinus ticks.</title>
        <authorList>
            <person name="Perner J."/>
            <person name="Provaznik J."/>
            <person name="Schrenkova J."/>
            <person name="Urbanova V."/>
            <person name="Ribeiro J.M."/>
            <person name="Kopacek P."/>
        </authorList>
    </citation>
    <scope>NUCLEOTIDE SEQUENCE</scope>
    <source>
        <tissue evidence="10">Gut</tissue>
    </source>
</reference>
<evidence type="ECO:0000256" key="6">
    <source>
        <dbReference type="ARBA" id="ARBA00023242"/>
    </source>
</evidence>
<evidence type="ECO:0000256" key="4">
    <source>
        <dbReference type="ARBA" id="ARBA00022771"/>
    </source>
</evidence>
<dbReference type="Pfam" id="PF13465">
    <property type="entry name" value="zf-H2C2_2"/>
    <property type="match status" value="1"/>
</dbReference>
<evidence type="ECO:0000313" key="10">
    <source>
        <dbReference type="EMBL" id="JAP72161.1"/>
    </source>
</evidence>
<feature type="region of interest" description="Disordered" evidence="8">
    <location>
        <begin position="1"/>
        <end position="35"/>
    </location>
</feature>
<dbReference type="Gene3D" id="3.30.160.60">
    <property type="entry name" value="Classic Zinc Finger"/>
    <property type="match status" value="3"/>
</dbReference>
<evidence type="ECO:0000259" key="9">
    <source>
        <dbReference type="PROSITE" id="PS50157"/>
    </source>
</evidence>
<dbReference type="PANTHER" id="PTHR24394:SF29">
    <property type="entry name" value="MYONEURIN"/>
    <property type="match status" value="1"/>
</dbReference>
<evidence type="ECO:0000256" key="1">
    <source>
        <dbReference type="ARBA" id="ARBA00004123"/>
    </source>
</evidence>
<organism evidence="10">
    <name type="scientific">Ixodes ricinus</name>
    <name type="common">Common tick</name>
    <name type="synonym">Acarus ricinus</name>
    <dbReference type="NCBI Taxonomy" id="34613"/>
    <lineage>
        <taxon>Eukaryota</taxon>
        <taxon>Metazoa</taxon>
        <taxon>Ecdysozoa</taxon>
        <taxon>Arthropoda</taxon>
        <taxon>Chelicerata</taxon>
        <taxon>Arachnida</taxon>
        <taxon>Acari</taxon>
        <taxon>Parasitiformes</taxon>
        <taxon>Ixodida</taxon>
        <taxon>Ixodoidea</taxon>
        <taxon>Ixodidae</taxon>
        <taxon>Ixodinae</taxon>
        <taxon>Ixodes</taxon>
    </lineage>
</organism>
<dbReference type="FunFam" id="3.30.160.60:FF:000303">
    <property type="entry name" value="Zinc finger protein 41"/>
    <property type="match status" value="1"/>
</dbReference>
<keyword evidence="5" id="KW-0862">Zinc</keyword>
<dbReference type="Pfam" id="PF00096">
    <property type="entry name" value="zf-C2H2"/>
    <property type="match status" value="1"/>
</dbReference>
<comment type="subcellular location">
    <subcellularLocation>
        <location evidence="1">Nucleus</location>
    </subcellularLocation>
</comment>
<keyword evidence="3" id="KW-0677">Repeat</keyword>
<dbReference type="GO" id="GO:0008270">
    <property type="term" value="F:zinc ion binding"/>
    <property type="evidence" value="ECO:0007669"/>
    <property type="project" value="UniProtKB-KW"/>
</dbReference>